<feature type="signal peptide" evidence="2">
    <location>
        <begin position="1"/>
        <end position="18"/>
    </location>
</feature>
<dbReference type="AlphaFoldDB" id="A0A9P3LBP9"/>
<comment type="caution">
    <text evidence="4">The sequence shown here is derived from an EMBL/GenBank/DDBJ whole genome shotgun (WGS) entry which is preliminary data.</text>
</comment>
<evidence type="ECO:0000313" key="4">
    <source>
        <dbReference type="EMBL" id="GJE88062.1"/>
    </source>
</evidence>
<evidence type="ECO:0000256" key="2">
    <source>
        <dbReference type="SAM" id="SignalP"/>
    </source>
</evidence>
<dbReference type="Proteomes" id="UP000703269">
    <property type="component" value="Unassembled WGS sequence"/>
</dbReference>
<keyword evidence="1" id="KW-1133">Transmembrane helix</keyword>
<proteinExistence type="predicted"/>
<evidence type="ECO:0000259" key="3">
    <source>
        <dbReference type="PROSITE" id="PS50835"/>
    </source>
</evidence>
<dbReference type="InterPro" id="IPR007110">
    <property type="entry name" value="Ig-like_dom"/>
</dbReference>
<sequence>MPLPIPLLALALAGAAHATYHTAAAPATLQVWYQPGPVPLGQNLTLGCDAPGALVPPAAALAWNTSVAVRVPDGTLVGLGSAYAPGGCAWPGGGPAGSATGTATGAVVGDGGPPWNFVLDTGAVGQSGTYTAVFNQTYGTVPGVGAANATACDASRLVYQSWVFSLNLTVAPASASPEANSNFTTFTLKPAPTGKVLIENGAAITRISVAMLVGAVGVVVLRLF</sequence>
<name>A0A9P3LBP9_9APHY</name>
<evidence type="ECO:0000313" key="5">
    <source>
        <dbReference type="Proteomes" id="UP000703269"/>
    </source>
</evidence>
<feature type="transmembrane region" description="Helical" evidence="1">
    <location>
        <begin position="203"/>
        <end position="223"/>
    </location>
</feature>
<evidence type="ECO:0000256" key="1">
    <source>
        <dbReference type="SAM" id="Phobius"/>
    </source>
</evidence>
<feature type="chain" id="PRO_5040156701" description="Ig-like domain-containing protein" evidence="2">
    <location>
        <begin position="19"/>
        <end position="224"/>
    </location>
</feature>
<protein>
    <recommendedName>
        <fullName evidence="3">Ig-like domain-containing protein</fullName>
    </recommendedName>
</protein>
<keyword evidence="1" id="KW-0472">Membrane</keyword>
<reference evidence="4 5" key="1">
    <citation type="submission" date="2021-08" db="EMBL/GenBank/DDBJ databases">
        <title>Draft Genome Sequence of Phanerochaete sordida strain YK-624.</title>
        <authorList>
            <person name="Mori T."/>
            <person name="Dohra H."/>
            <person name="Suzuki T."/>
            <person name="Kawagishi H."/>
            <person name="Hirai H."/>
        </authorList>
    </citation>
    <scope>NUCLEOTIDE SEQUENCE [LARGE SCALE GENOMIC DNA]</scope>
    <source>
        <strain evidence="4 5">YK-624</strain>
    </source>
</reference>
<feature type="domain" description="Ig-like" evidence="3">
    <location>
        <begin position="26"/>
        <end position="63"/>
    </location>
</feature>
<dbReference type="PROSITE" id="PS50835">
    <property type="entry name" value="IG_LIKE"/>
    <property type="match status" value="1"/>
</dbReference>
<accession>A0A9P3LBP9</accession>
<keyword evidence="5" id="KW-1185">Reference proteome</keyword>
<keyword evidence="1" id="KW-0812">Transmembrane</keyword>
<dbReference type="EMBL" id="BPQB01000008">
    <property type="protein sequence ID" value="GJE88062.1"/>
    <property type="molecule type" value="Genomic_DNA"/>
</dbReference>
<organism evidence="4 5">
    <name type="scientific">Phanerochaete sordida</name>
    <dbReference type="NCBI Taxonomy" id="48140"/>
    <lineage>
        <taxon>Eukaryota</taxon>
        <taxon>Fungi</taxon>
        <taxon>Dikarya</taxon>
        <taxon>Basidiomycota</taxon>
        <taxon>Agaricomycotina</taxon>
        <taxon>Agaricomycetes</taxon>
        <taxon>Polyporales</taxon>
        <taxon>Phanerochaetaceae</taxon>
        <taxon>Phanerochaete</taxon>
    </lineage>
</organism>
<gene>
    <name evidence="4" type="ORF">PsYK624_041450</name>
</gene>
<keyword evidence="2" id="KW-0732">Signal</keyword>